<name>A0A5A7PSM8_STRAF</name>
<reference evidence="3" key="1">
    <citation type="journal article" date="2019" name="Curr. Biol.">
        <title>Genome Sequence of Striga asiatica Provides Insight into the Evolution of Plant Parasitism.</title>
        <authorList>
            <person name="Yoshida S."/>
            <person name="Kim S."/>
            <person name="Wafula E.K."/>
            <person name="Tanskanen J."/>
            <person name="Kim Y.M."/>
            <person name="Honaas L."/>
            <person name="Yang Z."/>
            <person name="Spallek T."/>
            <person name="Conn C.E."/>
            <person name="Ichihashi Y."/>
            <person name="Cheong K."/>
            <person name="Cui S."/>
            <person name="Der J.P."/>
            <person name="Gundlach H."/>
            <person name="Jiao Y."/>
            <person name="Hori C."/>
            <person name="Ishida J.K."/>
            <person name="Kasahara H."/>
            <person name="Kiba T."/>
            <person name="Kim M.S."/>
            <person name="Koo N."/>
            <person name="Laohavisit A."/>
            <person name="Lee Y.H."/>
            <person name="Lumba S."/>
            <person name="McCourt P."/>
            <person name="Mortimer J.C."/>
            <person name="Mutuku J.M."/>
            <person name="Nomura T."/>
            <person name="Sasaki-Sekimoto Y."/>
            <person name="Seto Y."/>
            <person name="Wang Y."/>
            <person name="Wakatake T."/>
            <person name="Sakakibara H."/>
            <person name="Demura T."/>
            <person name="Yamaguchi S."/>
            <person name="Yoneyama K."/>
            <person name="Manabe R.I."/>
            <person name="Nelson D.C."/>
            <person name="Schulman A.H."/>
            <person name="Timko M.P."/>
            <person name="dePamphilis C.W."/>
            <person name="Choi D."/>
            <person name="Shirasu K."/>
        </authorList>
    </citation>
    <scope>NUCLEOTIDE SEQUENCE [LARGE SCALE GENOMIC DNA]</scope>
    <source>
        <strain evidence="3">cv. UVA1</strain>
    </source>
</reference>
<dbReference type="EMBL" id="BKCP01004961">
    <property type="protein sequence ID" value="GER35297.1"/>
    <property type="molecule type" value="Genomic_DNA"/>
</dbReference>
<feature type="transmembrane region" description="Helical" evidence="1">
    <location>
        <begin position="157"/>
        <end position="182"/>
    </location>
</feature>
<proteinExistence type="predicted"/>
<sequence>MLPRYQYLWSRILRRKSYVRVGGRSFISFEIHPRIWVKSNKSLQGLWQTRGFDTAHIAGRLYYRAAIKFRGVGVDISFTISDYEEDMIHMNNLTNEEHVHIFRRQSKGFPRARSTEMVHCINVVDRKQNGATNRTLILPSDINFGPLQLAGWCFPRLLLFVSCTAGVYLGGLASRLLALGVLLSRFLWLKGPDYVFYSLMFIAVDKWVTIDVMINNAGNAVARVMMKKKKTNPWLSEQGPSSSHTNSQHMYIVKEYGKMDPQVTNRKANLPHKLISVHSPLLARSKWTTQARGLILICLDFAVINAFRLKHHASASAFPRAPEP</sequence>
<keyword evidence="2" id="KW-0238">DNA-binding</keyword>
<dbReference type="Proteomes" id="UP000325081">
    <property type="component" value="Unassembled WGS sequence"/>
</dbReference>
<organism evidence="2 3">
    <name type="scientific">Striga asiatica</name>
    <name type="common">Asiatic witchweed</name>
    <name type="synonym">Buchnera asiatica</name>
    <dbReference type="NCBI Taxonomy" id="4170"/>
    <lineage>
        <taxon>Eukaryota</taxon>
        <taxon>Viridiplantae</taxon>
        <taxon>Streptophyta</taxon>
        <taxon>Embryophyta</taxon>
        <taxon>Tracheophyta</taxon>
        <taxon>Spermatophyta</taxon>
        <taxon>Magnoliopsida</taxon>
        <taxon>eudicotyledons</taxon>
        <taxon>Gunneridae</taxon>
        <taxon>Pentapetalae</taxon>
        <taxon>asterids</taxon>
        <taxon>lamiids</taxon>
        <taxon>Lamiales</taxon>
        <taxon>Orobanchaceae</taxon>
        <taxon>Buchnereae</taxon>
        <taxon>Striga</taxon>
    </lineage>
</organism>
<dbReference type="PANTHER" id="PTHR32467">
    <property type="entry name" value="AP2-LIKE ETHYLENE-RESPONSIVE TRANSCRIPTION FACTOR"/>
    <property type="match status" value="1"/>
</dbReference>
<keyword evidence="1" id="KW-1133">Transmembrane helix</keyword>
<dbReference type="AlphaFoldDB" id="A0A5A7PSM8"/>
<evidence type="ECO:0000313" key="2">
    <source>
        <dbReference type="EMBL" id="GER35297.1"/>
    </source>
</evidence>
<keyword evidence="1" id="KW-0472">Membrane</keyword>
<protein>
    <submittedName>
        <fullName evidence="2">Integrase-type DNA-binding superfamily protein</fullName>
    </submittedName>
</protein>
<feature type="transmembrane region" description="Helical" evidence="1">
    <location>
        <begin position="194"/>
        <end position="218"/>
    </location>
</feature>
<dbReference type="GO" id="GO:0003677">
    <property type="term" value="F:DNA binding"/>
    <property type="evidence" value="ECO:0007669"/>
    <property type="project" value="UniProtKB-KW"/>
</dbReference>
<gene>
    <name evidence="2" type="ORF">STAS_11567</name>
</gene>
<comment type="caution">
    <text evidence="2">The sequence shown here is derived from an EMBL/GenBank/DDBJ whole genome shotgun (WGS) entry which is preliminary data.</text>
</comment>
<evidence type="ECO:0000313" key="3">
    <source>
        <dbReference type="Proteomes" id="UP000325081"/>
    </source>
</evidence>
<accession>A0A5A7PSM8</accession>
<dbReference type="PANTHER" id="PTHR32467:SF118">
    <property type="entry name" value="ETHYLENE-RESPONSIVE TRANSCRIPTION FACTOR RAP2-7"/>
    <property type="match status" value="1"/>
</dbReference>
<keyword evidence="3" id="KW-1185">Reference proteome</keyword>
<evidence type="ECO:0000256" key="1">
    <source>
        <dbReference type="SAM" id="Phobius"/>
    </source>
</evidence>
<keyword evidence="1" id="KW-0812">Transmembrane</keyword>